<name>A0A1G5L3C5_9FIRM</name>
<dbReference type="Gene3D" id="2.30.30.90">
    <property type="match status" value="1"/>
</dbReference>
<proteinExistence type="predicted"/>
<dbReference type="SUPFAM" id="SSF50037">
    <property type="entry name" value="C-terminal domain of transcriptional repressors"/>
    <property type="match status" value="1"/>
</dbReference>
<dbReference type="STRING" id="1120976.SAMN03080606_03985"/>
<dbReference type="Pfam" id="PF04023">
    <property type="entry name" value="FeoA"/>
    <property type="match status" value="1"/>
</dbReference>
<dbReference type="InterPro" id="IPR007167">
    <property type="entry name" value="Fe-transptr_FeoA-like"/>
</dbReference>
<keyword evidence="1" id="KW-0408">Iron</keyword>
<evidence type="ECO:0000256" key="1">
    <source>
        <dbReference type="ARBA" id="ARBA00023004"/>
    </source>
</evidence>
<dbReference type="GO" id="GO:0046914">
    <property type="term" value="F:transition metal ion binding"/>
    <property type="evidence" value="ECO:0007669"/>
    <property type="project" value="InterPro"/>
</dbReference>
<feature type="domain" description="Ferrous iron transporter FeoA-like" evidence="2">
    <location>
        <begin position="1"/>
        <end position="69"/>
    </location>
</feature>
<dbReference type="Proteomes" id="UP000198636">
    <property type="component" value="Unassembled WGS sequence"/>
</dbReference>
<evidence type="ECO:0000313" key="3">
    <source>
        <dbReference type="EMBL" id="SCZ06868.1"/>
    </source>
</evidence>
<keyword evidence="4" id="KW-1185">Reference proteome</keyword>
<dbReference type="EMBL" id="FMUS01000036">
    <property type="protein sequence ID" value="SCZ06868.1"/>
    <property type="molecule type" value="Genomic_DNA"/>
</dbReference>
<dbReference type="RefSeq" id="WP_091547203.1">
    <property type="nucleotide sequence ID" value="NZ_FMUS01000036.1"/>
</dbReference>
<sequence>MSIYQFKGKNSCIIEKMPQVPLLSSLGLREGMKVRVMSKQPLGGPIVVSMGNRSIAIAKDVANQILVKEVL</sequence>
<accession>A0A1G5L3C5</accession>
<dbReference type="InterPro" id="IPR038157">
    <property type="entry name" value="FeoA_core_dom"/>
</dbReference>
<dbReference type="SMART" id="SM00899">
    <property type="entry name" value="FeoA"/>
    <property type="match status" value="1"/>
</dbReference>
<reference evidence="3 4" key="1">
    <citation type="submission" date="2016-10" db="EMBL/GenBank/DDBJ databases">
        <authorList>
            <person name="de Groot N.N."/>
        </authorList>
    </citation>
    <scope>NUCLEOTIDE SEQUENCE [LARGE SCALE GENOMIC DNA]</scope>
    <source>
        <strain evidence="3 4">DSM 18978</strain>
    </source>
</reference>
<dbReference type="OrthoDB" id="9811076at2"/>
<dbReference type="AlphaFoldDB" id="A0A1G5L3C5"/>
<organism evidence="3 4">
    <name type="scientific">Alkaliphilus peptidifermentans DSM 18978</name>
    <dbReference type="NCBI Taxonomy" id="1120976"/>
    <lineage>
        <taxon>Bacteria</taxon>
        <taxon>Bacillati</taxon>
        <taxon>Bacillota</taxon>
        <taxon>Clostridia</taxon>
        <taxon>Peptostreptococcales</taxon>
        <taxon>Natronincolaceae</taxon>
        <taxon>Alkaliphilus</taxon>
    </lineage>
</organism>
<evidence type="ECO:0000259" key="2">
    <source>
        <dbReference type="SMART" id="SM00899"/>
    </source>
</evidence>
<dbReference type="InterPro" id="IPR008988">
    <property type="entry name" value="Transcriptional_repressor_C"/>
</dbReference>
<protein>
    <submittedName>
        <fullName evidence="3">Ferrous iron transport protein A</fullName>
    </submittedName>
</protein>
<gene>
    <name evidence="3" type="ORF">SAMN03080606_03985</name>
</gene>
<evidence type="ECO:0000313" key="4">
    <source>
        <dbReference type="Proteomes" id="UP000198636"/>
    </source>
</evidence>